<evidence type="ECO:0000256" key="8">
    <source>
        <dbReference type="RuleBase" id="RU003827"/>
    </source>
</evidence>
<dbReference type="InterPro" id="IPR036598">
    <property type="entry name" value="GOLD_dom_sf"/>
</dbReference>
<dbReference type="PANTHER" id="PTHR22811">
    <property type="entry name" value="TRANSMEMBRANE EMP24 DOMAIN-CONTAINING PROTEIN"/>
    <property type="match status" value="1"/>
</dbReference>
<keyword evidence="6 9" id="KW-0472">Membrane</keyword>
<dbReference type="SUPFAM" id="SSF101576">
    <property type="entry name" value="Supernatant protein factor (SPF), C-terminal domain"/>
    <property type="match status" value="1"/>
</dbReference>
<keyword evidence="5 9" id="KW-1133">Transmembrane helix</keyword>
<keyword evidence="13" id="KW-1185">Reference proteome</keyword>
<evidence type="ECO:0000256" key="9">
    <source>
        <dbReference type="SAM" id="Phobius"/>
    </source>
</evidence>
<dbReference type="Pfam" id="PF01105">
    <property type="entry name" value="EMP24_GP25L"/>
    <property type="match status" value="1"/>
</dbReference>
<evidence type="ECO:0000256" key="3">
    <source>
        <dbReference type="ARBA" id="ARBA00022692"/>
    </source>
</evidence>
<dbReference type="InterPro" id="IPR015720">
    <property type="entry name" value="Emp24-like"/>
</dbReference>
<dbReference type="AlphaFoldDB" id="A0A0D8YBZ3"/>
<name>A0A0D8YBZ3_DICVI</name>
<organism evidence="12 13">
    <name type="scientific">Dictyocaulus viviparus</name>
    <name type="common">Bovine lungworm</name>
    <dbReference type="NCBI Taxonomy" id="29172"/>
    <lineage>
        <taxon>Eukaryota</taxon>
        <taxon>Metazoa</taxon>
        <taxon>Ecdysozoa</taxon>
        <taxon>Nematoda</taxon>
        <taxon>Chromadorea</taxon>
        <taxon>Rhabditida</taxon>
        <taxon>Rhabditina</taxon>
        <taxon>Rhabditomorpha</taxon>
        <taxon>Strongyloidea</taxon>
        <taxon>Metastrongylidae</taxon>
        <taxon>Dictyocaulus</taxon>
    </lineage>
</organism>
<dbReference type="GO" id="GO:0016020">
    <property type="term" value="C:membrane"/>
    <property type="evidence" value="ECO:0007669"/>
    <property type="project" value="UniProtKB-SubCell"/>
</dbReference>
<dbReference type="InterPro" id="IPR009038">
    <property type="entry name" value="GOLD_dom"/>
</dbReference>
<feature type="signal peptide" evidence="10">
    <location>
        <begin position="1"/>
        <end position="17"/>
    </location>
</feature>
<accession>A0A0D8YBZ3</accession>
<dbReference type="PROSITE" id="PS50866">
    <property type="entry name" value="GOLD"/>
    <property type="match status" value="1"/>
</dbReference>
<evidence type="ECO:0000313" key="12">
    <source>
        <dbReference type="EMBL" id="KJH52096.1"/>
    </source>
</evidence>
<keyword evidence="3 8" id="KW-0812">Transmembrane</keyword>
<evidence type="ECO:0000256" key="4">
    <source>
        <dbReference type="ARBA" id="ARBA00022729"/>
    </source>
</evidence>
<gene>
    <name evidence="12" type="ORF">DICVIV_01675</name>
</gene>
<feature type="domain" description="GOLD" evidence="11">
    <location>
        <begin position="31"/>
        <end position="114"/>
    </location>
</feature>
<evidence type="ECO:0000256" key="10">
    <source>
        <dbReference type="SAM" id="SignalP"/>
    </source>
</evidence>
<comment type="subcellular location">
    <subcellularLocation>
        <location evidence="7">Endomembrane system</location>
        <topology evidence="7">Single-pass membrane protein</topology>
    </subcellularLocation>
    <subcellularLocation>
        <location evidence="1 8">Membrane</location>
        <topology evidence="1 8">Single-pass type I membrane protein</topology>
    </subcellularLocation>
</comment>
<evidence type="ECO:0000256" key="6">
    <source>
        <dbReference type="ARBA" id="ARBA00023136"/>
    </source>
</evidence>
<evidence type="ECO:0000313" key="13">
    <source>
        <dbReference type="Proteomes" id="UP000053766"/>
    </source>
</evidence>
<protein>
    <submittedName>
        <fullName evidence="12">Emp24/gp25L/p24 family protein</fullName>
    </submittedName>
</protein>
<dbReference type="Proteomes" id="UP000053766">
    <property type="component" value="Unassembled WGS sequence"/>
</dbReference>
<dbReference type="OrthoDB" id="5976732at2759"/>
<sequence length="232" mass="26340">MKFVEAIISLLATLTAALELDLTVDVPPGKFQCFFQPVDINKHKIMEVDYQVVDGGDLNINFLLLFEGAKIYEDLMKTDGSHRVNIQANGDFQICFDNSFSYQTRKLVFFEIFLLNEKGEADERDVSKMGVREASANWEALGVPIANFLDSTNRIKSQLNKVEYYQAILRAHEARDRAIMTANFDRVTLWSSTHTIVMIAVGLLQVFLLRSLFEDNSKVGRLLRKGKVDYGS</sequence>
<evidence type="ECO:0000256" key="7">
    <source>
        <dbReference type="ARBA" id="ARBA00037847"/>
    </source>
</evidence>
<proteinExistence type="inferred from homology"/>
<feature type="transmembrane region" description="Helical" evidence="9">
    <location>
        <begin position="189"/>
        <end position="209"/>
    </location>
</feature>
<evidence type="ECO:0000256" key="2">
    <source>
        <dbReference type="ARBA" id="ARBA00007104"/>
    </source>
</evidence>
<dbReference type="STRING" id="29172.A0A0D8YBZ3"/>
<dbReference type="SMART" id="SM01190">
    <property type="entry name" value="EMP24_GP25L"/>
    <property type="match status" value="1"/>
</dbReference>
<feature type="chain" id="PRO_5002336392" evidence="10">
    <location>
        <begin position="18"/>
        <end position="232"/>
    </location>
</feature>
<dbReference type="EMBL" id="KN716170">
    <property type="protein sequence ID" value="KJH52096.1"/>
    <property type="molecule type" value="Genomic_DNA"/>
</dbReference>
<reference evidence="13" key="2">
    <citation type="journal article" date="2016" name="Sci. Rep.">
        <title>Dictyocaulus viviparus genome, variome and transcriptome elucidate lungworm biology and support future intervention.</title>
        <authorList>
            <person name="McNulty S.N."/>
            <person name="Strube C."/>
            <person name="Rosa B.A."/>
            <person name="Martin J.C."/>
            <person name="Tyagi R."/>
            <person name="Choi Y.J."/>
            <person name="Wang Q."/>
            <person name="Hallsworth Pepin K."/>
            <person name="Zhang X."/>
            <person name="Ozersky P."/>
            <person name="Wilson R.K."/>
            <person name="Sternberg P.W."/>
            <person name="Gasser R.B."/>
            <person name="Mitreva M."/>
        </authorList>
    </citation>
    <scope>NUCLEOTIDE SEQUENCE [LARGE SCALE GENOMIC DNA]</scope>
    <source>
        <strain evidence="13">HannoverDv2000</strain>
    </source>
</reference>
<evidence type="ECO:0000256" key="1">
    <source>
        <dbReference type="ARBA" id="ARBA00004479"/>
    </source>
</evidence>
<evidence type="ECO:0000256" key="5">
    <source>
        <dbReference type="ARBA" id="ARBA00022989"/>
    </source>
</evidence>
<comment type="similarity">
    <text evidence="2 8">Belongs to the EMP24/GP25L family.</text>
</comment>
<reference evidence="12 13" key="1">
    <citation type="submission" date="2013-11" db="EMBL/GenBank/DDBJ databases">
        <title>Draft genome of the bovine lungworm Dictyocaulus viviparus.</title>
        <authorList>
            <person name="Mitreva M."/>
        </authorList>
    </citation>
    <scope>NUCLEOTIDE SEQUENCE [LARGE SCALE GENOMIC DNA]</scope>
    <source>
        <strain evidence="12 13">HannoverDv2000</strain>
    </source>
</reference>
<evidence type="ECO:0000259" key="11">
    <source>
        <dbReference type="PROSITE" id="PS50866"/>
    </source>
</evidence>
<keyword evidence="4 10" id="KW-0732">Signal</keyword>
<dbReference type="GO" id="GO:0012505">
    <property type="term" value="C:endomembrane system"/>
    <property type="evidence" value="ECO:0007669"/>
    <property type="project" value="UniProtKB-SubCell"/>
</dbReference>